<dbReference type="InterPro" id="IPR029039">
    <property type="entry name" value="Flavoprotein-like_sf"/>
</dbReference>
<dbReference type="SUPFAM" id="SSF52218">
    <property type="entry name" value="Flavoproteins"/>
    <property type="match status" value="1"/>
</dbReference>
<dbReference type="RefSeq" id="WP_013504934.1">
    <property type="nucleotide sequence ID" value="NC_014836.1"/>
</dbReference>
<dbReference type="Pfam" id="PF03358">
    <property type="entry name" value="FMN_red"/>
    <property type="match status" value="1"/>
</dbReference>
<evidence type="ECO:0000256" key="2">
    <source>
        <dbReference type="ARBA" id="ARBA00022643"/>
    </source>
</evidence>
<evidence type="ECO:0000313" key="4">
    <source>
        <dbReference type="EMBL" id="ADU65045.1"/>
    </source>
</evidence>
<dbReference type="eggNOG" id="COG0655">
    <property type="taxonomic scope" value="Bacteria"/>
</dbReference>
<dbReference type="InterPro" id="IPR005025">
    <property type="entry name" value="FMN_Rdtase-like_dom"/>
</dbReference>
<dbReference type="AlphaFoldDB" id="E6W6P5"/>
<keyword evidence="2" id="KW-0288">FMN</keyword>
<dbReference type="OrthoDB" id="9790975at2"/>
<evidence type="ECO:0000259" key="3">
    <source>
        <dbReference type="Pfam" id="PF03358"/>
    </source>
</evidence>
<dbReference type="HOGENOM" id="CLU_050993_3_3_0"/>
<accession>E6W6P5</accession>
<dbReference type="Proteomes" id="UP000002572">
    <property type="component" value="Chromosome"/>
</dbReference>
<sequence>MRVLAINGSARRDGNTALMIRQAFDPLQTAGIHTEMIQLAGEVIRGCTACYQCWQRKDGRCAIKNDIVNDCIAQMQLAQGIFLASPTYFADVTAEMKALIDRAGMVARANGHMFRRKAGAAIVAVRRGGAIHAFDSMNHFFLISQMVVPGSSYWNMGIGREIGEVEHDAEGMETMRILGENMAWLLEKTQR</sequence>
<keyword evidence="1" id="KW-0285">Flavoprotein</keyword>
<name>E6W6P5_DESIS</name>
<dbReference type="KEGG" id="din:Selin_0289"/>
<protein>
    <submittedName>
        <fullName evidence="4">NADPH-dependent FMN reductase</fullName>
    </submittedName>
</protein>
<feature type="domain" description="NADPH-dependent FMN reductase-like" evidence="3">
    <location>
        <begin position="1"/>
        <end position="158"/>
    </location>
</feature>
<dbReference type="PANTHER" id="PTHR43278">
    <property type="entry name" value="NAD(P)H-DEPENDENT FMN-CONTAINING OXIDOREDUCTASE YWQN-RELATED"/>
    <property type="match status" value="1"/>
</dbReference>
<reference evidence="4 5" key="1">
    <citation type="submission" date="2010-12" db="EMBL/GenBank/DDBJ databases">
        <title>Complete sequence of Desulfurispirillum indicum S5.</title>
        <authorList>
            <consortium name="US DOE Joint Genome Institute"/>
            <person name="Lucas S."/>
            <person name="Copeland A."/>
            <person name="Lapidus A."/>
            <person name="Cheng J.-F."/>
            <person name="Goodwin L."/>
            <person name="Pitluck S."/>
            <person name="Chertkov O."/>
            <person name="Held B."/>
            <person name="Detter J.C."/>
            <person name="Han C."/>
            <person name="Tapia R."/>
            <person name="Land M."/>
            <person name="Hauser L."/>
            <person name="Kyrpides N."/>
            <person name="Ivanova N."/>
            <person name="Mikhailova N."/>
            <person name="Haggblom M."/>
            <person name="Rauschenbach I."/>
            <person name="Bini E."/>
            <person name="Woyke T."/>
        </authorList>
    </citation>
    <scope>NUCLEOTIDE SEQUENCE [LARGE SCALE GENOMIC DNA]</scope>
    <source>
        <strain evidence="5">ATCC BAA-1389 / DSM 22839 / S5</strain>
    </source>
</reference>
<dbReference type="PANTHER" id="PTHR43278:SF4">
    <property type="entry name" value="NAD(P)H-DEPENDENT FMN-CONTAINING OXIDOREDUCTASE YWQN-RELATED"/>
    <property type="match status" value="1"/>
</dbReference>
<dbReference type="InParanoid" id="E6W6P5"/>
<dbReference type="STRING" id="653733.Selin_0289"/>
<evidence type="ECO:0000256" key="1">
    <source>
        <dbReference type="ARBA" id="ARBA00022630"/>
    </source>
</evidence>
<proteinExistence type="predicted"/>
<organism evidence="4 5">
    <name type="scientific">Desulfurispirillum indicum (strain ATCC BAA-1389 / DSM 22839 / S5)</name>
    <dbReference type="NCBI Taxonomy" id="653733"/>
    <lineage>
        <taxon>Bacteria</taxon>
        <taxon>Pseudomonadati</taxon>
        <taxon>Chrysiogenota</taxon>
        <taxon>Chrysiogenia</taxon>
        <taxon>Chrysiogenales</taxon>
        <taxon>Chrysiogenaceae</taxon>
        <taxon>Desulfurispirillum</taxon>
    </lineage>
</organism>
<dbReference type="EMBL" id="CP002432">
    <property type="protein sequence ID" value="ADU65045.1"/>
    <property type="molecule type" value="Genomic_DNA"/>
</dbReference>
<dbReference type="Gene3D" id="3.40.50.360">
    <property type="match status" value="1"/>
</dbReference>
<evidence type="ECO:0000313" key="5">
    <source>
        <dbReference type="Proteomes" id="UP000002572"/>
    </source>
</evidence>
<keyword evidence="5" id="KW-1185">Reference proteome</keyword>
<dbReference type="GO" id="GO:0016491">
    <property type="term" value="F:oxidoreductase activity"/>
    <property type="evidence" value="ECO:0007669"/>
    <property type="project" value="InterPro"/>
</dbReference>
<dbReference type="InterPro" id="IPR051796">
    <property type="entry name" value="ISF_SsuE-like"/>
</dbReference>
<gene>
    <name evidence="4" type="ordered locus">Selin_0289</name>
</gene>